<keyword evidence="3" id="KW-0408">Iron</keyword>
<feature type="non-terminal residue" evidence="5">
    <location>
        <position position="75"/>
    </location>
</feature>
<keyword evidence="1" id="KW-0349">Heme</keyword>
<accession>A0A382Y9D8</accession>
<organism evidence="5">
    <name type="scientific">marine metagenome</name>
    <dbReference type="NCBI Taxonomy" id="408172"/>
    <lineage>
        <taxon>unclassified sequences</taxon>
        <taxon>metagenomes</taxon>
        <taxon>ecological metagenomes</taxon>
    </lineage>
</organism>
<keyword evidence="2" id="KW-0479">Metal-binding</keyword>
<proteinExistence type="predicted"/>
<dbReference type="SUPFAM" id="SSF46626">
    <property type="entry name" value="Cytochrome c"/>
    <property type="match status" value="1"/>
</dbReference>
<dbReference type="InterPro" id="IPR009056">
    <property type="entry name" value="Cyt_c-like_dom"/>
</dbReference>
<protein>
    <recommendedName>
        <fullName evidence="4">Cytochrome c domain-containing protein</fullName>
    </recommendedName>
</protein>
<evidence type="ECO:0000313" key="5">
    <source>
        <dbReference type="EMBL" id="SVD79740.1"/>
    </source>
</evidence>
<dbReference type="EMBL" id="UINC01173895">
    <property type="protein sequence ID" value="SVD79740.1"/>
    <property type="molecule type" value="Genomic_DNA"/>
</dbReference>
<dbReference type="InterPro" id="IPR036909">
    <property type="entry name" value="Cyt_c-like_dom_sf"/>
</dbReference>
<evidence type="ECO:0000256" key="2">
    <source>
        <dbReference type="ARBA" id="ARBA00022723"/>
    </source>
</evidence>
<evidence type="ECO:0000256" key="1">
    <source>
        <dbReference type="ARBA" id="ARBA00022617"/>
    </source>
</evidence>
<dbReference type="AlphaFoldDB" id="A0A382Y9D8"/>
<name>A0A382Y9D8_9ZZZZ</name>
<gene>
    <name evidence="5" type="ORF">METZ01_LOCUS432594</name>
</gene>
<dbReference type="GO" id="GO:0020037">
    <property type="term" value="F:heme binding"/>
    <property type="evidence" value="ECO:0007669"/>
    <property type="project" value="InterPro"/>
</dbReference>
<evidence type="ECO:0000256" key="3">
    <source>
        <dbReference type="ARBA" id="ARBA00023004"/>
    </source>
</evidence>
<dbReference type="GO" id="GO:0046872">
    <property type="term" value="F:metal ion binding"/>
    <property type="evidence" value="ECO:0007669"/>
    <property type="project" value="UniProtKB-KW"/>
</dbReference>
<evidence type="ECO:0000259" key="4">
    <source>
        <dbReference type="PROSITE" id="PS51007"/>
    </source>
</evidence>
<dbReference type="PROSITE" id="PS51007">
    <property type="entry name" value="CYTC"/>
    <property type="match status" value="1"/>
</dbReference>
<feature type="domain" description="Cytochrome c" evidence="4">
    <location>
        <begin position="40"/>
        <end position="75"/>
    </location>
</feature>
<sequence length="75" mass="8405">MINKIKTGKKLKFLLPLIFSVLFAGAAFAEERQADPIKEDLLEAGKKVYFKRCVWCHGVEGVGDGPSHDRLFTKP</sequence>
<dbReference type="GO" id="GO:0009055">
    <property type="term" value="F:electron transfer activity"/>
    <property type="evidence" value="ECO:0007669"/>
    <property type="project" value="InterPro"/>
</dbReference>
<dbReference type="Pfam" id="PF00034">
    <property type="entry name" value="Cytochrom_C"/>
    <property type="match status" value="1"/>
</dbReference>
<reference evidence="5" key="1">
    <citation type="submission" date="2018-05" db="EMBL/GenBank/DDBJ databases">
        <authorList>
            <person name="Lanie J.A."/>
            <person name="Ng W.-L."/>
            <person name="Kazmierczak K.M."/>
            <person name="Andrzejewski T.M."/>
            <person name="Davidsen T.M."/>
            <person name="Wayne K.J."/>
            <person name="Tettelin H."/>
            <person name="Glass J.I."/>
            <person name="Rusch D."/>
            <person name="Podicherti R."/>
            <person name="Tsui H.-C.T."/>
            <person name="Winkler M.E."/>
        </authorList>
    </citation>
    <scope>NUCLEOTIDE SEQUENCE</scope>
</reference>
<dbReference type="Gene3D" id="1.10.760.10">
    <property type="entry name" value="Cytochrome c-like domain"/>
    <property type="match status" value="1"/>
</dbReference>